<reference evidence="3 4" key="1">
    <citation type="submission" date="2016-04" db="EMBL/GenBank/DDBJ databases">
        <title>Genome analyses suggest a sexual origin of heterokaryosis in a supposedly ancient asexual fungus.</title>
        <authorList>
            <person name="Ropars J."/>
            <person name="Sedzielewska K."/>
            <person name="Noel J."/>
            <person name="Charron P."/>
            <person name="Farinelli L."/>
            <person name="Marton T."/>
            <person name="Kruger M."/>
            <person name="Pelin A."/>
            <person name="Brachmann A."/>
            <person name="Corradi N."/>
        </authorList>
    </citation>
    <scope>NUCLEOTIDE SEQUENCE [LARGE SCALE GENOMIC DNA]</scope>
    <source>
        <strain evidence="3 4">A5</strain>
    </source>
</reference>
<keyword evidence="3" id="KW-0371">Homeobox</keyword>
<proteinExistence type="predicted"/>
<dbReference type="PANTHER" id="PTHR19303">
    <property type="entry name" value="TRANSPOSON"/>
    <property type="match status" value="1"/>
</dbReference>
<organism evidence="3 4">
    <name type="scientific">Rhizophagus irregularis</name>
    <dbReference type="NCBI Taxonomy" id="588596"/>
    <lineage>
        <taxon>Eukaryota</taxon>
        <taxon>Fungi</taxon>
        <taxon>Fungi incertae sedis</taxon>
        <taxon>Mucoromycota</taxon>
        <taxon>Glomeromycotina</taxon>
        <taxon>Glomeromycetes</taxon>
        <taxon>Glomerales</taxon>
        <taxon>Glomeraceae</taxon>
        <taxon>Rhizophagus</taxon>
    </lineage>
</organism>
<feature type="non-terminal residue" evidence="3">
    <location>
        <position position="172"/>
    </location>
</feature>
<evidence type="ECO:0000313" key="3">
    <source>
        <dbReference type="EMBL" id="PKB96816.1"/>
    </source>
</evidence>
<dbReference type="InterPro" id="IPR050863">
    <property type="entry name" value="CenT-Element_Derived"/>
</dbReference>
<dbReference type="InterPro" id="IPR006600">
    <property type="entry name" value="HTH_CenpB_DNA-bd_dom"/>
</dbReference>
<feature type="domain" description="HTH CENPB-type" evidence="2">
    <location>
        <begin position="63"/>
        <end position="134"/>
    </location>
</feature>
<dbReference type="PANTHER" id="PTHR19303:SF73">
    <property type="entry name" value="PROTEIN PDC2"/>
    <property type="match status" value="1"/>
</dbReference>
<protein>
    <submittedName>
        <fullName evidence="3">Homeodomain-like protein</fullName>
    </submittedName>
</protein>
<dbReference type="Pfam" id="PF03221">
    <property type="entry name" value="HTH_Tnp_Tc5"/>
    <property type="match status" value="1"/>
</dbReference>
<reference evidence="3 4" key="2">
    <citation type="submission" date="2017-09" db="EMBL/GenBank/DDBJ databases">
        <title>Extensive intraspecific genome diversity in a model arbuscular mycorrhizal fungus.</title>
        <authorList>
            <person name="Chen E.C."/>
            <person name="Morin E."/>
            <person name="Beaudet D."/>
            <person name="Noel J."/>
            <person name="Ndikumana S."/>
            <person name="Charron P."/>
            <person name="St-Onge C."/>
            <person name="Giorgi J."/>
            <person name="Grigoriev I.V."/>
            <person name="Roux C."/>
            <person name="Martin F.M."/>
            <person name="Corradi N."/>
        </authorList>
    </citation>
    <scope>NUCLEOTIDE SEQUENCE [LARGE SCALE GENOMIC DNA]</scope>
    <source>
        <strain evidence="3 4">A5</strain>
    </source>
</reference>
<dbReference type="EMBL" id="LLXJ01003622">
    <property type="protein sequence ID" value="PKB96816.1"/>
    <property type="molecule type" value="Genomic_DNA"/>
</dbReference>
<dbReference type="GO" id="GO:0003677">
    <property type="term" value="F:DNA binding"/>
    <property type="evidence" value="ECO:0007669"/>
    <property type="project" value="UniProtKB-KW"/>
</dbReference>
<dbReference type="VEuPathDB" id="FungiDB:RhiirA1_471162"/>
<evidence type="ECO:0000259" key="2">
    <source>
        <dbReference type="PROSITE" id="PS51253"/>
    </source>
</evidence>
<dbReference type="Proteomes" id="UP000232722">
    <property type="component" value="Unassembled WGS sequence"/>
</dbReference>
<evidence type="ECO:0000256" key="1">
    <source>
        <dbReference type="ARBA" id="ARBA00023125"/>
    </source>
</evidence>
<comment type="caution">
    <text evidence="3">The sequence shown here is derived from an EMBL/GenBank/DDBJ whole genome shotgun (WGS) entry which is preliminary data.</text>
</comment>
<dbReference type="GO" id="GO:0005634">
    <property type="term" value="C:nucleus"/>
    <property type="evidence" value="ECO:0007669"/>
    <property type="project" value="TreeGrafter"/>
</dbReference>
<dbReference type="PROSITE" id="PS51253">
    <property type="entry name" value="HTH_CENPB"/>
    <property type="match status" value="1"/>
</dbReference>
<dbReference type="SMART" id="SM00674">
    <property type="entry name" value="CENPB"/>
    <property type="match status" value="1"/>
</dbReference>
<sequence>MSQQQRKRKSVQDTFQPNKRVVLTHAQKRQLCLDSQKTPRPTQEELAVLYKWLLVNPDSEDANKQKERPVYFPQVEEALSLWVTNALTAELTINTDILREKAKYFAQQFEINKFSFSNGWIDKFKRRHNLKEYIKWGEAKSAPLETLDEERDILREIIKDYDLNDVFNCDET</sequence>
<keyword evidence="1 3" id="KW-0238">DNA-binding</keyword>
<dbReference type="SUPFAM" id="SSF46689">
    <property type="entry name" value="Homeodomain-like"/>
    <property type="match status" value="1"/>
</dbReference>
<dbReference type="InterPro" id="IPR009057">
    <property type="entry name" value="Homeodomain-like_sf"/>
</dbReference>
<dbReference type="Gene3D" id="1.10.10.60">
    <property type="entry name" value="Homeodomain-like"/>
    <property type="match status" value="1"/>
</dbReference>
<accession>A0A2N0NQG3</accession>
<name>A0A2N0NQG3_9GLOM</name>
<evidence type="ECO:0000313" key="4">
    <source>
        <dbReference type="Proteomes" id="UP000232722"/>
    </source>
</evidence>
<dbReference type="AlphaFoldDB" id="A0A2N0NQG3"/>
<gene>
    <name evidence="3" type="ORF">RhiirA5_470041</name>
</gene>